<dbReference type="EMBL" id="CP086717">
    <property type="protein sequence ID" value="WOO81810.1"/>
    <property type="molecule type" value="Genomic_DNA"/>
</dbReference>
<dbReference type="GeneID" id="87808558"/>
<gene>
    <name evidence="1" type="ORF">LOC62_04G005329</name>
</gene>
<accession>A0AAF1BL62</accession>
<name>A0AAF1BL62_9TREE</name>
<evidence type="ECO:0000313" key="1">
    <source>
        <dbReference type="EMBL" id="WOO81810.1"/>
    </source>
</evidence>
<evidence type="ECO:0008006" key="3">
    <source>
        <dbReference type="Google" id="ProtNLM"/>
    </source>
</evidence>
<dbReference type="AlphaFoldDB" id="A0AAF1BL62"/>
<protein>
    <recommendedName>
        <fullName evidence="3">F-box domain-containing protein</fullName>
    </recommendedName>
</protein>
<proteinExistence type="predicted"/>
<sequence length="330" mass="36617">MAHTLIHDGHPDIIEAMVRHLTDLDTLLALRRTCRAFRAGVDSELYAHVELHSLPQSSLGGGPPSEPALVMTLPSETHIKVPPYTSHTPPKDVSKVRARLAFPVLPFNPAAVRSLDLVTVHGLSMSQVHAFTSLHTLRTDYGLDSGATAFQPHTLVHTVWVENGERLVLAPSVRRLVLHVSFVGPIWPEDLVLAFSFVRYPTEETTYPQVAAWLLGALLSGRTTAKQITIVGMEVLLERNAENFATWLRDNRVLFTATLDGDPRVALALVDEVLRRARFISRAQWHQELGGRRLTEGSVLTPRQGPLISKEATRIWMNRQATSMARLGGR</sequence>
<dbReference type="RefSeq" id="XP_062627842.1">
    <property type="nucleotide sequence ID" value="XM_062771858.1"/>
</dbReference>
<organism evidence="1 2">
    <name type="scientific">Vanrija pseudolonga</name>
    <dbReference type="NCBI Taxonomy" id="143232"/>
    <lineage>
        <taxon>Eukaryota</taxon>
        <taxon>Fungi</taxon>
        <taxon>Dikarya</taxon>
        <taxon>Basidiomycota</taxon>
        <taxon>Agaricomycotina</taxon>
        <taxon>Tremellomycetes</taxon>
        <taxon>Trichosporonales</taxon>
        <taxon>Trichosporonaceae</taxon>
        <taxon>Vanrija</taxon>
    </lineage>
</organism>
<dbReference type="Proteomes" id="UP000827549">
    <property type="component" value="Chromosome 4"/>
</dbReference>
<keyword evidence="2" id="KW-1185">Reference proteome</keyword>
<reference evidence="1" key="1">
    <citation type="submission" date="2023-10" db="EMBL/GenBank/DDBJ databases">
        <authorList>
            <person name="Noh H."/>
        </authorList>
    </citation>
    <scope>NUCLEOTIDE SEQUENCE</scope>
    <source>
        <strain evidence="1">DUCC4014</strain>
    </source>
</reference>
<evidence type="ECO:0000313" key="2">
    <source>
        <dbReference type="Proteomes" id="UP000827549"/>
    </source>
</evidence>